<dbReference type="InterPro" id="IPR024930">
    <property type="entry name" value="Skp_dom_sf"/>
</dbReference>
<evidence type="ECO:0000256" key="3">
    <source>
        <dbReference type="SAM" id="Coils"/>
    </source>
</evidence>
<accession>A0A6I6JDY7</accession>
<organism evidence="5 6">
    <name type="scientific">Pseudodesulfovibrio cashew</name>
    <dbReference type="NCBI Taxonomy" id="2678688"/>
    <lineage>
        <taxon>Bacteria</taxon>
        <taxon>Pseudomonadati</taxon>
        <taxon>Thermodesulfobacteriota</taxon>
        <taxon>Desulfovibrionia</taxon>
        <taxon>Desulfovibrionales</taxon>
        <taxon>Desulfovibrionaceae</taxon>
    </lineage>
</organism>
<dbReference type="Gene3D" id="3.30.910.20">
    <property type="entry name" value="Skp domain"/>
    <property type="match status" value="1"/>
</dbReference>
<dbReference type="Pfam" id="PF03938">
    <property type="entry name" value="OmpH"/>
    <property type="match status" value="1"/>
</dbReference>
<proteinExistence type="inferred from homology"/>
<feature type="chain" id="PRO_5026017839" evidence="4">
    <location>
        <begin position="22"/>
        <end position="172"/>
    </location>
</feature>
<gene>
    <name evidence="5" type="ORF">GM415_13225</name>
</gene>
<name>A0A6I6JDY7_9BACT</name>
<dbReference type="Proteomes" id="UP000428328">
    <property type="component" value="Chromosome"/>
</dbReference>
<feature type="signal peptide" evidence="4">
    <location>
        <begin position="1"/>
        <end position="21"/>
    </location>
</feature>
<dbReference type="GO" id="GO:0051082">
    <property type="term" value="F:unfolded protein binding"/>
    <property type="evidence" value="ECO:0007669"/>
    <property type="project" value="InterPro"/>
</dbReference>
<dbReference type="EMBL" id="CP046400">
    <property type="protein sequence ID" value="QGY41045.1"/>
    <property type="molecule type" value="Genomic_DNA"/>
</dbReference>
<dbReference type="GO" id="GO:0005829">
    <property type="term" value="C:cytosol"/>
    <property type="evidence" value="ECO:0007669"/>
    <property type="project" value="TreeGrafter"/>
</dbReference>
<sequence>MKKALFMAVVFTLVLSATAYAEPKIGIVNIQAAVLNSDYGKEIAKSMQQKFEPMQKELEKEAAEIKKLEDELKNQNVALKLEARQDRQREFRRKIRDHQDSLVAFRQKVQAESEKQRQPILERVIKVIDEYGKSNGYTVIIESTNNIVYAADGVDVTKDIVNSLNKLKKAGK</sequence>
<evidence type="ECO:0000313" key="5">
    <source>
        <dbReference type="EMBL" id="QGY41045.1"/>
    </source>
</evidence>
<dbReference type="PANTHER" id="PTHR35089">
    <property type="entry name" value="CHAPERONE PROTEIN SKP"/>
    <property type="match status" value="1"/>
</dbReference>
<keyword evidence="2 4" id="KW-0732">Signal</keyword>
<keyword evidence="3" id="KW-0175">Coiled coil</keyword>
<dbReference type="SUPFAM" id="SSF111384">
    <property type="entry name" value="OmpH-like"/>
    <property type="match status" value="1"/>
</dbReference>
<evidence type="ECO:0000313" key="6">
    <source>
        <dbReference type="Proteomes" id="UP000428328"/>
    </source>
</evidence>
<dbReference type="InterPro" id="IPR005632">
    <property type="entry name" value="Chaperone_Skp"/>
</dbReference>
<reference evidence="5 6" key="1">
    <citation type="submission" date="2019-11" db="EMBL/GenBank/DDBJ databases">
        <authorList>
            <person name="Zheng R.K."/>
            <person name="Sun C.M."/>
        </authorList>
    </citation>
    <scope>NUCLEOTIDE SEQUENCE [LARGE SCALE GENOMIC DNA]</scope>
    <source>
        <strain evidence="5 6">SRB007</strain>
    </source>
</reference>
<dbReference type="RefSeq" id="WP_158948930.1">
    <property type="nucleotide sequence ID" value="NZ_CP046400.1"/>
</dbReference>
<comment type="similarity">
    <text evidence="1">Belongs to the Skp family.</text>
</comment>
<evidence type="ECO:0000256" key="1">
    <source>
        <dbReference type="ARBA" id="ARBA00009091"/>
    </source>
</evidence>
<dbReference type="KEGG" id="psel:GM415_13225"/>
<dbReference type="PANTHER" id="PTHR35089:SF1">
    <property type="entry name" value="CHAPERONE PROTEIN SKP"/>
    <property type="match status" value="1"/>
</dbReference>
<keyword evidence="6" id="KW-1185">Reference proteome</keyword>
<evidence type="ECO:0000256" key="4">
    <source>
        <dbReference type="SAM" id="SignalP"/>
    </source>
</evidence>
<dbReference type="AlphaFoldDB" id="A0A6I6JDY7"/>
<dbReference type="SMART" id="SM00935">
    <property type="entry name" value="OmpH"/>
    <property type="match status" value="1"/>
</dbReference>
<dbReference type="GO" id="GO:0050821">
    <property type="term" value="P:protein stabilization"/>
    <property type="evidence" value="ECO:0007669"/>
    <property type="project" value="TreeGrafter"/>
</dbReference>
<protein>
    <submittedName>
        <fullName evidence="5">OmpH family outer membrane protein</fullName>
    </submittedName>
</protein>
<evidence type="ECO:0000256" key="2">
    <source>
        <dbReference type="ARBA" id="ARBA00022729"/>
    </source>
</evidence>
<feature type="coiled-coil region" evidence="3">
    <location>
        <begin position="51"/>
        <end position="89"/>
    </location>
</feature>